<name>A0A0F9HB40_9ZZZZ</name>
<keyword evidence="1" id="KW-0472">Membrane</keyword>
<feature type="transmembrane region" description="Helical" evidence="1">
    <location>
        <begin position="7"/>
        <end position="28"/>
    </location>
</feature>
<reference evidence="2" key="1">
    <citation type="journal article" date="2015" name="Nature">
        <title>Complex archaea that bridge the gap between prokaryotes and eukaryotes.</title>
        <authorList>
            <person name="Spang A."/>
            <person name="Saw J.H."/>
            <person name="Jorgensen S.L."/>
            <person name="Zaremba-Niedzwiedzka K."/>
            <person name="Martijn J."/>
            <person name="Lind A.E."/>
            <person name="van Eijk R."/>
            <person name="Schleper C."/>
            <person name="Guy L."/>
            <person name="Ettema T.J."/>
        </authorList>
    </citation>
    <scope>NUCLEOTIDE SEQUENCE</scope>
</reference>
<dbReference type="AlphaFoldDB" id="A0A0F9HB40"/>
<keyword evidence="1" id="KW-1133">Transmembrane helix</keyword>
<sequence length="66" mass="7322">MREVPWFLAYTLGIGIFCGLFTAGAFYWDLKAGLIAGAIAAYFGAWGFVLVHLPLREKEKKHDESG</sequence>
<evidence type="ECO:0000256" key="1">
    <source>
        <dbReference type="SAM" id="Phobius"/>
    </source>
</evidence>
<comment type="caution">
    <text evidence="2">The sequence shown here is derived from an EMBL/GenBank/DDBJ whole genome shotgun (WGS) entry which is preliminary data.</text>
</comment>
<evidence type="ECO:0000313" key="2">
    <source>
        <dbReference type="EMBL" id="KKL78925.1"/>
    </source>
</evidence>
<gene>
    <name evidence="2" type="ORF">LCGC14_2019950</name>
</gene>
<dbReference type="EMBL" id="LAZR01023314">
    <property type="protein sequence ID" value="KKL78925.1"/>
    <property type="molecule type" value="Genomic_DNA"/>
</dbReference>
<accession>A0A0F9HB40</accession>
<organism evidence="2">
    <name type="scientific">marine sediment metagenome</name>
    <dbReference type="NCBI Taxonomy" id="412755"/>
    <lineage>
        <taxon>unclassified sequences</taxon>
        <taxon>metagenomes</taxon>
        <taxon>ecological metagenomes</taxon>
    </lineage>
</organism>
<protein>
    <submittedName>
        <fullName evidence="2">Uncharacterized protein</fullName>
    </submittedName>
</protein>
<keyword evidence="1" id="KW-0812">Transmembrane</keyword>
<proteinExistence type="predicted"/>
<feature type="transmembrane region" description="Helical" evidence="1">
    <location>
        <begin position="34"/>
        <end position="55"/>
    </location>
</feature>